<dbReference type="KEGG" id="led:BBK82_30265"/>
<feature type="compositionally biased region" description="Basic and acidic residues" evidence="1">
    <location>
        <begin position="9"/>
        <end position="28"/>
    </location>
</feature>
<evidence type="ECO:0000313" key="3">
    <source>
        <dbReference type="Proteomes" id="UP000093053"/>
    </source>
</evidence>
<keyword evidence="3" id="KW-1185">Reference proteome</keyword>
<evidence type="ECO:0000313" key="2">
    <source>
        <dbReference type="EMBL" id="ANZ39693.1"/>
    </source>
</evidence>
<proteinExistence type="predicted"/>
<feature type="compositionally biased region" description="Basic residues" evidence="1">
    <location>
        <begin position="135"/>
        <end position="144"/>
    </location>
</feature>
<accession>A0A1B2HPP3</accession>
<dbReference type="EMBL" id="CP016793">
    <property type="protein sequence ID" value="ANZ39693.1"/>
    <property type="molecule type" value="Genomic_DNA"/>
</dbReference>
<feature type="compositionally biased region" description="Basic and acidic residues" evidence="1">
    <location>
        <begin position="35"/>
        <end position="51"/>
    </location>
</feature>
<protein>
    <submittedName>
        <fullName evidence="2">Uncharacterized protein</fullName>
    </submittedName>
</protein>
<feature type="region of interest" description="Disordered" evidence="1">
    <location>
        <begin position="1"/>
        <end position="56"/>
    </location>
</feature>
<reference evidence="2 3" key="1">
    <citation type="submission" date="2016-07" db="EMBL/GenBank/DDBJ databases">
        <title>Complete genome sequence of the Lentzea guizhouensis DHS C013.</title>
        <authorList>
            <person name="Cao C."/>
        </authorList>
    </citation>
    <scope>NUCLEOTIDE SEQUENCE [LARGE SCALE GENOMIC DNA]</scope>
    <source>
        <strain evidence="2 3">DHS C013</strain>
    </source>
</reference>
<feature type="region of interest" description="Disordered" evidence="1">
    <location>
        <begin position="112"/>
        <end position="144"/>
    </location>
</feature>
<feature type="compositionally biased region" description="Basic and acidic residues" evidence="1">
    <location>
        <begin position="124"/>
        <end position="134"/>
    </location>
</feature>
<evidence type="ECO:0000256" key="1">
    <source>
        <dbReference type="SAM" id="MobiDB-lite"/>
    </source>
</evidence>
<dbReference type="AlphaFoldDB" id="A0A1B2HPP3"/>
<gene>
    <name evidence="2" type="ORF">BBK82_30265</name>
</gene>
<organism evidence="2 3">
    <name type="scientific">Lentzea guizhouensis</name>
    <dbReference type="NCBI Taxonomy" id="1586287"/>
    <lineage>
        <taxon>Bacteria</taxon>
        <taxon>Bacillati</taxon>
        <taxon>Actinomycetota</taxon>
        <taxon>Actinomycetes</taxon>
        <taxon>Pseudonocardiales</taxon>
        <taxon>Pseudonocardiaceae</taxon>
        <taxon>Lentzea</taxon>
    </lineage>
</organism>
<dbReference type="Proteomes" id="UP000093053">
    <property type="component" value="Chromosome"/>
</dbReference>
<name>A0A1B2HPP3_9PSEU</name>
<sequence length="144" mass="15748">MPLAAGGAAEHERAHDVLAQGHHDEVGRQHRRHQPRYERHADARADHREQRAQLAHPVPWRERLARVRLPHVPLAASAGEQERVVGQVGDADARLVGQRVVGAQQGVEGVLACTPAPGGGPRAGRLDRAAGEPFRHRRPLPRTP</sequence>